<dbReference type="SMART" id="SM00155">
    <property type="entry name" value="PLDc"/>
    <property type="match status" value="2"/>
</dbReference>
<protein>
    <submittedName>
        <fullName evidence="2">Phosphatidylserine/phosphatidylglycerophosphate/ cardiolipin synthase family protein</fullName>
    </submittedName>
</protein>
<keyword evidence="3" id="KW-1185">Reference proteome</keyword>
<dbReference type="PROSITE" id="PS50035">
    <property type="entry name" value="PLD"/>
    <property type="match status" value="2"/>
</dbReference>
<dbReference type="SUPFAM" id="SSF56024">
    <property type="entry name" value="Phospholipase D/nuclease"/>
    <property type="match status" value="2"/>
</dbReference>
<gene>
    <name evidence="2" type="ORF">ESP62_013850</name>
</gene>
<feature type="domain" description="PLD phosphodiesterase" evidence="1">
    <location>
        <begin position="158"/>
        <end position="185"/>
    </location>
</feature>
<proteinExistence type="predicted"/>
<dbReference type="EMBL" id="SDPP02000003">
    <property type="protein sequence ID" value="KAA1376502.1"/>
    <property type="molecule type" value="Genomic_DNA"/>
</dbReference>
<dbReference type="OrthoDB" id="9762009at2"/>
<sequence>MSLQESTRRLVRQGVLGVLAAQVAAVVSLMGADRVRRLLRGRRIPDLEPARPVSHEIADGSVATTYTYGAVLFDDMLAAIASAKRRILLETYIIKGDEMGRRFKQALIDAADRGVDVYVIYDQFANLVVRPSFLTFPAPVNVLRYPLISSWKFLSPRHLGRDHRKILVVDDEVAYVGGYNIGSSYATEWRDTHLKIEGPAVWDLDNAFVDFWNTHPERTTDRITQLPAAGWRPEIRAHRNVPRQLMYPIRGMYLEAIDRAHISIDITAAYFIPDSDILEALLDARRRGVRVRIIVPKVSNHVVTDWLSRGFYGRLLRAGVEIHRYADHMVHAKTATIDGEWTTIGTANIDRLSLLGNYEINLEILDAGLARGMEQIFSDDCRKCEQLSLDEWMRRPVLARVYEAILKPLGPLL</sequence>
<dbReference type="Gene3D" id="3.30.870.10">
    <property type="entry name" value="Endonuclease Chain A"/>
    <property type="match status" value="2"/>
</dbReference>
<dbReference type="GO" id="GO:0032049">
    <property type="term" value="P:cardiolipin biosynthetic process"/>
    <property type="evidence" value="ECO:0007669"/>
    <property type="project" value="UniProtKB-ARBA"/>
</dbReference>
<dbReference type="AlphaFoldDB" id="A0A641ANX5"/>
<comment type="caution">
    <text evidence="2">The sequence shown here is derived from an EMBL/GenBank/DDBJ whole genome shotgun (WGS) entry which is preliminary data.</text>
</comment>
<dbReference type="PANTHER" id="PTHR21248">
    <property type="entry name" value="CARDIOLIPIN SYNTHASE"/>
    <property type="match status" value="1"/>
</dbReference>
<evidence type="ECO:0000259" key="1">
    <source>
        <dbReference type="PROSITE" id="PS50035"/>
    </source>
</evidence>
<reference evidence="2" key="1">
    <citation type="submission" date="2019-09" db="EMBL/GenBank/DDBJ databases">
        <authorList>
            <person name="Li J."/>
        </authorList>
    </citation>
    <scope>NUCLEOTIDE SEQUENCE [LARGE SCALE GENOMIC DNA]</scope>
    <source>
        <strain evidence="2">NRBC 14897</strain>
    </source>
</reference>
<organism evidence="2 3">
    <name type="scientific">Aeromicrobium fastidiosum</name>
    <dbReference type="NCBI Taxonomy" id="52699"/>
    <lineage>
        <taxon>Bacteria</taxon>
        <taxon>Bacillati</taxon>
        <taxon>Actinomycetota</taxon>
        <taxon>Actinomycetes</taxon>
        <taxon>Propionibacteriales</taxon>
        <taxon>Nocardioidaceae</taxon>
        <taxon>Aeromicrobium</taxon>
    </lineage>
</organism>
<dbReference type="Pfam" id="PF13091">
    <property type="entry name" value="PLDc_2"/>
    <property type="match status" value="2"/>
</dbReference>
<dbReference type="InterPro" id="IPR001736">
    <property type="entry name" value="PLipase_D/transphosphatidylase"/>
</dbReference>
<dbReference type="PANTHER" id="PTHR21248:SF22">
    <property type="entry name" value="PHOSPHOLIPASE D"/>
    <property type="match status" value="1"/>
</dbReference>
<feature type="domain" description="PLD phosphodiesterase" evidence="1">
    <location>
        <begin position="326"/>
        <end position="353"/>
    </location>
</feature>
<dbReference type="RefSeq" id="WP_129184624.1">
    <property type="nucleotide sequence ID" value="NZ_JAGIOG010000001.1"/>
</dbReference>
<dbReference type="CDD" id="cd09110">
    <property type="entry name" value="PLDc_CLS_1"/>
    <property type="match status" value="1"/>
</dbReference>
<evidence type="ECO:0000313" key="3">
    <source>
        <dbReference type="Proteomes" id="UP001515100"/>
    </source>
</evidence>
<name>A0A641ANX5_9ACTN</name>
<dbReference type="GO" id="GO:0030572">
    <property type="term" value="F:phosphatidyltransferase activity"/>
    <property type="evidence" value="ECO:0007669"/>
    <property type="project" value="UniProtKB-ARBA"/>
</dbReference>
<evidence type="ECO:0000313" key="2">
    <source>
        <dbReference type="EMBL" id="KAA1376502.1"/>
    </source>
</evidence>
<accession>A0A641ANX5</accession>
<dbReference type="InterPro" id="IPR025202">
    <property type="entry name" value="PLD-like_dom"/>
</dbReference>
<dbReference type="Proteomes" id="UP001515100">
    <property type="component" value="Unassembled WGS sequence"/>
</dbReference>